<dbReference type="PATRIC" id="fig|997897.5.peg.2877"/>
<evidence type="ECO:0000313" key="3">
    <source>
        <dbReference type="Proteomes" id="UP000013041"/>
    </source>
</evidence>
<dbReference type="EMBL" id="AGYG01000019">
    <property type="protein sequence ID" value="ENZ38142.1"/>
    <property type="molecule type" value="Genomic_DNA"/>
</dbReference>
<dbReference type="Proteomes" id="UP000013041">
    <property type="component" value="Unassembled WGS sequence"/>
</dbReference>
<dbReference type="PROSITE" id="PS51750">
    <property type="entry name" value="BRO_N"/>
    <property type="match status" value="1"/>
</dbReference>
<dbReference type="GO" id="GO:0003677">
    <property type="term" value="F:DNA binding"/>
    <property type="evidence" value="ECO:0007669"/>
    <property type="project" value="InterPro"/>
</dbReference>
<proteinExistence type="predicted"/>
<dbReference type="SMART" id="SM01040">
    <property type="entry name" value="Bro-N"/>
    <property type="match status" value="1"/>
</dbReference>
<dbReference type="HOGENOM" id="CLU_046670_0_0_9"/>
<reference evidence="2 3" key="1">
    <citation type="submission" date="2013-01" db="EMBL/GenBank/DDBJ databases">
        <title>The Genome Sequence of Clostridium bolteae 90B8.</title>
        <authorList>
            <consortium name="The Broad Institute Genome Sequencing Platform"/>
            <person name="Earl A."/>
            <person name="Ward D."/>
            <person name="Feldgarden M."/>
            <person name="Gevers D."/>
            <person name="Courvalin P."/>
            <person name="Lambert T."/>
            <person name="Walker B."/>
            <person name="Young S.K."/>
            <person name="Zeng Q."/>
            <person name="Gargeya S."/>
            <person name="Fitzgerald M."/>
            <person name="Haas B."/>
            <person name="Abouelleil A."/>
            <person name="Alvarado L."/>
            <person name="Arachchi H.M."/>
            <person name="Berlin A.M."/>
            <person name="Chapman S.B."/>
            <person name="Dewar J."/>
            <person name="Goldberg J."/>
            <person name="Griggs A."/>
            <person name="Gujja S."/>
            <person name="Hansen M."/>
            <person name="Howarth C."/>
            <person name="Imamovic A."/>
            <person name="Larimer J."/>
            <person name="McCowan C."/>
            <person name="Murphy C."/>
            <person name="Neiman D."/>
            <person name="Pearson M."/>
            <person name="Priest M."/>
            <person name="Roberts A."/>
            <person name="Saif S."/>
            <person name="Shea T."/>
            <person name="Sisk P."/>
            <person name="Sykes S."/>
            <person name="Wortman J."/>
            <person name="Nusbaum C."/>
            <person name="Birren B."/>
        </authorList>
    </citation>
    <scope>NUCLEOTIDE SEQUENCE [LARGE SCALE GENOMIC DNA]</scope>
    <source>
        <strain evidence="2 3">90B8</strain>
    </source>
</reference>
<protein>
    <recommendedName>
        <fullName evidence="1">Bro-N domain-containing protein</fullName>
    </recommendedName>
</protein>
<accession>R0B1L1</accession>
<name>R0B1L1_9FIRM</name>
<organism evidence="2 3">
    <name type="scientific">Enterocloster bolteae 90B8</name>
    <dbReference type="NCBI Taxonomy" id="997897"/>
    <lineage>
        <taxon>Bacteria</taxon>
        <taxon>Bacillati</taxon>
        <taxon>Bacillota</taxon>
        <taxon>Clostridia</taxon>
        <taxon>Lachnospirales</taxon>
        <taxon>Lachnospiraceae</taxon>
        <taxon>Enterocloster</taxon>
    </lineage>
</organism>
<feature type="domain" description="Bro-N" evidence="1">
    <location>
        <begin position="1"/>
        <end position="91"/>
    </location>
</feature>
<dbReference type="Pfam" id="PF02498">
    <property type="entry name" value="Bro-N"/>
    <property type="match status" value="1"/>
</dbReference>
<evidence type="ECO:0000313" key="2">
    <source>
        <dbReference type="EMBL" id="ENZ38142.1"/>
    </source>
</evidence>
<dbReference type="InterPro" id="IPR003497">
    <property type="entry name" value="BRO_N_domain"/>
</dbReference>
<sequence>MSKTGLPMFEIYSTGMALGYAKTAKGKQYPRTERIDKTIKNADISTVVHDGQLFMNENQLYDFMFEAHTEKCKPFRKWVVEEVLPMINKTGGYVETDMEEEFVNNYLPDLSEETKVLVIKDLRSSNERLKAENARLQEFYDMLLSTEGLLEMNIVAKELKIGVKRLYSFLRANGVMFYKGTINIPYQRFMEQKLFDVVETPCRDGKYRPATYATKKGVEYIRKLLCKNGYYGTVAV</sequence>
<comment type="caution">
    <text evidence="2">The sequence shown here is derived from an EMBL/GenBank/DDBJ whole genome shotgun (WGS) entry which is preliminary data.</text>
</comment>
<gene>
    <name evidence="2" type="ORF">HMPREF1097_02728</name>
</gene>
<dbReference type="RefSeq" id="WP_002572434.1">
    <property type="nucleotide sequence ID" value="NZ_KB851154.1"/>
</dbReference>
<evidence type="ECO:0000259" key="1">
    <source>
        <dbReference type="PROSITE" id="PS51750"/>
    </source>
</evidence>
<dbReference type="AlphaFoldDB" id="R0B1L1"/>
<dbReference type="Pfam" id="PF03374">
    <property type="entry name" value="ANT"/>
    <property type="match status" value="1"/>
</dbReference>
<dbReference type="InterPro" id="IPR005039">
    <property type="entry name" value="Ant_C"/>
</dbReference>